<name>A0A368UA27_9GAMM</name>
<reference evidence="1 2" key="1">
    <citation type="submission" date="2018-07" db="EMBL/GenBank/DDBJ databases">
        <title>Halomonas rutogse sp. nov., isolated from Lake TangqianCo on Tibetan Plateau.</title>
        <authorList>
            <person name="Lu H."/>
            <person name="Xing P."/>
            <person name="Wu Q."/>
        </authorList>
    </citation>
    <scope>NUCLEOTIDE SEQUENCE [LARGE SCALE GENOMIC DNA]</scope>
    <source>
        <strain evidence="1 2">TQ8S</strain>
    </source>
</reference>
<protein>
    <submittedName>
        <fullName evidence="1">Uncharacterized protein</fullName>
    </submittedName>
</protein>
<accession>A0A368UA27</accession>
<evidence type="ECO:0000313" key="2">
    <source>
        <dbReference type="Proteomes" id="UP000253204"/>
    </source>
</evidence>
<sequence>MNTTALSSTPPNAFGSIGSWKSKASTATLASDTPGQPRRLRLGEYPRWAELVQRGLHLMPPALPRENHAILQGVLQLLHEHLPSPWSLTISEGNPDLSPARCKETRNHLTHTEDGWNWVPRHERHGFQGQTSMLHRMLEPATVAEHARLVRHLQVAPLVVYGWGSEGYIAVLNMAGVTLAVRDIPGMPEANEILLSRESMEGHALDRLDMHTVLRLFEREEAMEDSAFCECPSSLADDETEGLSAIPSAFMSMSKPREGNAEGILQYVNRLMRQAGPGNEGRAWASLRASDQYRFNVERMREMVVPGILENSPSHAAGAEGADMLLLMGVAHRFERSVKPLDGLGQKTLPEAAIALAAEHLLALRSHPHRSDDMREAVDQRLALLAQIWMHHCGEIAPWAPLSYRGQLGACLDAFMKRLTTNAMRA</sequence>
<dbReference type="AlphaFoldDB" id="A0A368UA27"/>
<proteinExistence type="predicted"/>
<dbReference type="Proteomes" id="UP000253204">
    <property type="component" value="Unassembled WGS sequence"/>
</dbReference>
<comment type="caution">
    <text evidence="1">The sequence shown here is derived from an EMBL/GenBank/DDBJ whole genome shotgun (WGS) entry which is preliminary data.</text>
</comment>
<gene>
    <name evidence="1" type="ORF">DU506_01315</name>
</gene>
<keyword evidence="2" id="KW-1185">Reference proteome</keyword>
<dbReference type="EMBL" id="QPIJ01000001">
    <property type="protein sequence ID" value="RCV93824.1"/>
    <property type="molecule type" value="Genomic_DNA"/>
</dbReference>
<evidence type="ECO:0000313" key="1">
    <source>
        <dbReference type="EMBL" id="RCV93824.1"/>
    </source>
</evidence>
<organism evidence="1 2">
    <name type="scientific">Vreelandella rituensis</name>
    <dbReference type="NCBI Taxonomy" id="2282306"/>
    <lineage>
        <taxon>Bacteria</taxon>
        <taxon>Pseudomonadati</taxon>
        <taxon>Pseudomonadota</taxon>
        <taxon>Gammaproteobacteria</taxon>
        <taxon>Oceanospirillales</taxon>
        <taxon>Halomonadaceae</taxon>
        <taxon>Vreelandella</taxon>
    </lineage>
</organism>
<dbReference type="RefSeq" id="WP_114485152.1">
    <property type="nucleotide sequence ID" value="NZ_CBCSHM010000001.1"/>
</dbReference>